<keyword evidence="3" id="KW-1185">Reference proteome</keyword>
<dbReference type="AlphaFoldDB" id="A0A8X6RJ75"/>
<comment type="caution">
    <text evidence="2">The sequence shown here is derived from an EMBL/GenBank/DDBJ whole genome shotgun (WGS) entry which is preliminary data.</text>
</comment>
<dbReference type="Proteomes" id="UP000887159">
    <property type="component" value="Unassembled WGS sequence"/>
</dbReference>
<evidence type="ECO:0000313" key="2">
    <source>
        <dbReference type="EMBL" id="GFX96281.1"/>
    </source>
</evidence>
<dbReference type="EMBL" id="BMAU01021190">
    <property type="protein sequence ID" value="GFX96281.1"/>
    <property type="molecule type" value="Genomic_DNA"/>
</dbReference>
<evidence type="ECO:0000256" key="1">
    <source>
        <dbReference type="SAM" id="MobiDB-lite"/>
    </source>
</evidence>
<proteinExistence type="predicted"/>
<reference evidence="2" key="1">
    <citation type="submission" date="2020-08" db="EMBL/GenBank/DDBJ databases">
        <title>Multicomponent nature underlies the extraordinary mechanical properties of spider dragline silk.</title>
        <authorList>
            <person name="Kono N."/>
            <person name="Nakamura H."/>
            <person name="Mori M."/>
            <person name="Yoshida Y."/>
            <person name="Ohtoshi R."/>
            <person name="Malay A.D."/>
            <person name="Moran D.A.P."/>
            <person name="Tomita M."/>
            <person name="Numata K."/>
            <person name="Arakawa K."/>
        </authorList>
    </citation>
    <scope>NUCLEOTIDE SEQUENCE</scope>
</reference>
<feature type="region of interest" description="Disordered" evidence="1">
    <location>
        <begin position="90"/>
        <end position="110"/>
    </location>
</feature>
<protein>
    <submittedName>
        <fullName evidence="2">Uncharacterized protein</fullName>
    </submittedName>
</protein>
<accession>A0A8X6RJ75</accession>
<evidence type="ECO:0000313" key="3">
    <source>
        <dbReference type="Proteomes" id="UP000887159"/>
    </source>
</evidence>
<name>A0A8X6RJ75_TRICX</name>
<organism evidence="2 3">
    <name type="scientific">Trichonephila clavipes</name>
    <name type="common">Golden silk orbweaver</name>
    <name type="synonym">Nephila clavipes</name>
    <dbReference type="NCBI Taxonomy" id="2585209"/>
    <lineage>
        <taxon>Eukaryota</taxon>
        <taxon>Metazoa</taxon>
        <taxon>Ecdysozoa</taxon>
        <taxon>Arthropoda</taxon>
        <taxon>Chelicerata</taxon>
        <taxon>Arachnida</taxon>
        <taxon>Araneae</taxon>
        <taxon>Araneomorphae</taxon>
        <taxon>Entelegynae</taxon>
        <taxon>Araneoidea</taxon>
        <taxon>Nephilidae</taxon>
        <taxon>Trichonephila</taxon>
    </lineage>
</organism>
<gene>
    <name evidence="2" type="ORF">TNCV_2291691</name>
</gene>
<sequence length="110" mass="12685">MKRNETFQMFPKEIPHLKYEAISVPQGSVRLDKKTQLRKKFSLLFVDHQRCHEFESIITKDHPCRGEMHVKYVESSNVLSMEWCVRTAQASSSSLDHGSKLRGPSPKALV</sequence>